<organism evidence="20 22">
    <name type="scientific">Aeromonas veronii</name>
    <dbReference type="NCBI Taxonomy" id="654"/>
    <lineage>
        <taxon>Bacteria</taxon>
        <taxon>Pseudomonadati</taxon>
        <taxon>Pseudomonadota</taxon>
        <taxon>Gammaproteobacteria</taxon>
        <taxon>Aeromonadales</taxon>
        <taxon>Aeromonadaceae</taxon>
        <taxon>Aeromonas</taxon>
    </lineage>
</organism>
<dbReference type="InterPro" id="IPR000319">
    <property type="entry name" value="Asp-semialdehyde_DH_CS"/>
</dbReference>
<comment type="function">
    <text evidence="1 16">Catalyzes the NADPH-dependent formation of L-aspartate-semialdehyde (L-ASA) by the reductive dephosphorylation of L-aspartyl-4-phosphate.</text>
</comment>
<feature type="binding site" evidence="16">
    <location>
        <position position="317"/>
    </location>
    <ligand>
        <name>NADP(+)</name>
        <dbReference type="ChEBI" id="CHEBI:58349"/>
    </ligand>
</feature>
<evidence type="ECO:0000256" key="4">
    <source>
        <dbReference type="ARBA" id="ARBA00005097"/>
    </source>
</evidence>
<feature type="binding site" evidence="16">
    <location>
        <begin position="13"/>
        <end position="16"/>
    </location>
    <ligand>
        <name>NADP(+)</name>
        <dbReference type="ChEBI" id="CHEBI:58349"/>
    </ligand>
</feature>
<evidence type="ECO:0000256" key="15">
    <source>
        <dbReference type="ARBA" id="ARBA00047891"/>
    </source>
</evidence>
<feature type="binding site" evidence="16">
    <location>
        <begin position="162"/>
        <end position="163"/>
    </location>
    <ligand>
        <name>NADP(+)</name>
        <dbReference type="ChEBI" id="CHEBI:58349"/>
    </ligand>
</feature>
<dbReference type="AlphaFoldDB" id="A0A165SDF0"/>
<dbReference type="SUPFAM" id="SSF55347">
    <property type="entry name" value="Glyceraldehyde-3-phosphate dehydrogenase-like, C-terminal domain"/>
    <property type="match status" value="1"/>
</dbReference>
<dbReference type="GO" id="GO:0051287">
    <property type="term" value="F:NAD binding"/>
    <property type="evidence" value="ECO:0007669"/>
    <property type="project" value="InterPro"/>
</dbReference>
<dbReference type="Proteomes" id="UP000267614">
    <property type="component" value="Chromosome"/>
</dbReference>
<comment type="subunit">
    <text evidence="6 16">Homodimer.</text>
</comment>
<dbReference type="Pfam" id="PF01118">
    <property type="entry name" value="Semialdhyde_dh"/>
    <property type="match status" value="1"/>
</dbReference>
<evidence type="ECO:0000256" key="8">
    <source>
        <dbReference type="ARBA" id="ARBA00022605"/>
    </source>
</evidence>
<feature type="active site" description="Acyl-thioester intermediate" evidence="16 17">
    <location>
        <position position="132"/>
    </location>
</feature>
<feature type="binding site" evidence="16">
    <location>
        <position position="238"/>
    </location>
    <ligand>
        <name>substrate</name>
    </ligand>
</feature>
<comment type="pathway">
    <text evidence="4 16">Amino-acid biosynthesis; L-threonine biosynthesis; L-threonine from L-aspartate: step 2/5.</text>
</comment>
<dbReference type="GO" id="GO:0050661">
    <property type="term" value="F:NADP binding"/>
    <property type="evidence" value="ECO:0007669"/>
    <property type="project" value="UniProtKB-UniRule"/>
</dbReference>
<comment type="similarity">
    <text evidence="5 16">Belongs to the aspartate-semialdehyde dehydrogenase family.</text>
</comment>
<dbReference type="NCBIfam" id="NF005957">
    <property type="entry name" value="PRK08040.1"/>
    <property type="match status" value="1"/>
</dbReference>
<dbReference type="SMART" id="SM00859">
    <property type="entry name" value="Semialdhyde_dh"/>
    <property type="match status" value="1"/>
</dbReference>
<dbReference type="InterPro" id="IPR005986">
    <property type="entry name" value="Asp_semialdehyde_DH_beta"/>
</dbReference>
<evidence type="ECO:0000256" key="1">
    <source>
        <dbReference type="ARBA" id="ARBA00002492"/>
    </source>
</evidence>
<dbReference type="InterPro" id="IPR012280">
    <property type="entry name" value="Semialdhyde_DH_dimer_dom"/>
</dbReference>
<evidence type="ECO:0000256" key="6">
    <source>
        <dbReference type="ARBA" id="ARBA00011738"/>
    </source>
</evidence>
<evidence type="ECO:0000256" key="2">
    <source>
        <dbReference type="ARBA" id="ARBA00005021"/>
    </source>
</evidence>
<comment type="pathway">
    <text evidence="3 16">Amino-acid biosynthesis; L-lysine biosynthesis via DAP pathway; (S)-tetrahydrodipicolinate from L-aspartate: step 2/4.</text>
</comment>
<evidence type="ECO:0000256" key="10">
    <source>
        <dbReference type="ARBA" id="ARBA00022857"/>
    </source>
</evidence>
<dbReference type="PANTHER" id="PTHR46278">
    <property type="entry name" value="DEHYDROGENASE, PUTATIVE-RELATED"/>
    <property type="match status" value="1"/>
</dbReference>
<dbReference type="PROSITE" id="PS01103">
    <property type="entry name" value="ASD"/>
    <property type="match status" value="1"/>
</dbReference>
<evidence type="ECO:0000259" key="18">
    <source>
        <dbReference type="SMART" id="SM00859"/>
    </source>
</evidence>
<feature type="binding site" evidence="16">
    <location>
        <position position="101"/>
    </location>
    <ligand>
        <name>phosphate</name>
        <dbReference type="ChEBI" id="CHEBI:43474"/>
    </ligand>
</feature>
<feature type="active site" description="Proton acceptor" evidence="16 17">
    <location>
        <position position="245"/>
    </location>
</feature>
<keyword evidence="13 16" id="KW-0457">Lysine biosynthesis</keyword>
<evidence type="ECO:0000256" key="17">
    <source>
        <dbReference type="PIRSR" id="PIRSR000148-1"/>
    </source>
</evidence>
<evidence type="ECO:0000256" key="11">
    <source>
        <dbReference type="ARBA" id="ARBA00022915"/>
    </source>
</evidence>
<evidence type="ECO:0000313" key="21">
    <source>
        <dbReference type="Proteomes" id="UP000076809"/>
    </source>
</evidence>
<dbReference type="CDD" id="cd02316">
    <property type="entry name" value="VcASADH2_like_N"/>
    <property type="match status" value="1"/>
</dbReference>
<dbReference type="GO" id="GO:0004073">
    <property type="term" value="F:aspartate-semialdehyde dehydrogenase activity"/>
    <property type="evidence" value="ECO:0007669"/>
    <property type="project" value="UniProtKB-UniRule"/>
</dbReference>
<dbReference type="NCBIfam" id="NF011456">
    <property type="entry name" value="PRK14874.1"/>
    <property type="match status" value="1"/>
</dbReference>
<sequence>MSQQFNVAVLGASGAVGQAMIEILEEREFPVATLYPLASSRSAGDTVRFGGKNLEILDVEEFDWSQVQIALFSAGAEVSAKWAPIAAEHGCIVIDNTSCFRYDEDIPLVIPEVNPDALADFRNRNIIANPNCSTIQMLVALKPLHDEVGIARINVATYQSVSGSGKEGVSELAGQTAHLLNGRPVEPTLYPQQIAFNLIPQIDSFTDNGYTREEMKMVWETQKILGDASIAVNPTCVRVPVFYGHAEAVHVELHQPLDAEQVKDLLRNAPGVTLFDDEGDYPTPVRDATGKDEVLVGRVRQDISHPSGINMWIVADNVRKGAATNSVQIAELLVRDYL</sequence>
<comment type="catalytic activity">
    <reaction evidence="15 16">
        <text>L-aspartate 4-semialdehyde + phosphate + NADP(+) = 4-phospho-L-aspartate + NADPH + H(+)</text>
        <dbReference type="Rhea" id="RHEA:24284"/>
        <dbReference type="ChEBI" id="CHEBI:15378"/>
        <dbReference type="ChEBI" id="CHEBI:43474"/>
        <dbReference type="ChEBI" id="CHEBI:57535"/>
        <dbReference type="ChEBI" id="CHEBI:57783"/>
        <dbReference type="ChEBI" id="CHEBI:58349"/>
        <dbReference type="ChEBI" id="CHEBI:537519"/>
        <dbReference type="EC" id="1.2.1.11"/>
    </reaction>
</comment>
<comment type="caution">
    <text evidence="16">Lacks conserved residue(s) required for the propagation of feature annotation.</text>
</comment>
<dbReference type="GO" id="GO:0071266">
    <property type="term" value="P:'de novo' L-methionine biosynthetic process"/>
    <property type="evidence" value="ECO:0007669"/>
    <property type="project" value="UniProtKB-UniRule"/>
</dbReference>
<dbReference type="Gene3D" id="3.40.50.720">
    <property type="entry name" value="NAD(P)-binding Rossmann-like Domain"/>
    <property type="match status" value="1"/>
</dbReference>
<dbReference type="InterPro" id="IPR012080">
    <property type="entry name" value="Asp_semialdehyde_DH"/>
</dbReference>
<evidence type="ECO:0000256" key="13">
    <source>
        <dbReference type="ARBA" id="ARBA00023154"/>
    </source>
</evidence>
<evidence type="ECO:0000256" key="14">
    <source>
        <dbReference type="ARBA" id="ARBA00023167"/>
    </source>
</evidence>
<reference evidence="19 21" key="1">
    <citation type="journal article" date="2016" name="J. Clin. Microbiol.">
        <title>Detection and Whole-Genome Sequencing of Carbapenemase-Producing Aeromonas hydrophila Isolates from Routine Perirectal Surveillance Culture.</title>
        <authorList>
            <person name="Hughes H.Y."/>
            <person name="Conlan S.P."/>
            <person name="Lau A.F."/>
            <person name="Dekker J.P."/>
            <person name="Michelin A.V."/>
            <person name="Youn J.H."/>
            <person name="Henderson D.K."/>
            <person name="Frank K.M."/>
            <person name="Segre J.A."/>
            <person name="Palmore T.N."/>
        </authorList>
    </citation>
    <scope>NUCLEOTIDE SEQUENCE [LARGE SCALE GENOMIC DNA]</scope>
    <source>
        <strain evidence="19 21">AVNIH1</strain>
    </source>
</reference>
<gene>
    <name evidence="16" type="primary">asd</name>
    <name evidence="20" type="ORF">EFI48_13190</name>
    <name evidence="19" type="ORF">WM43_04230</name>
</gene>
<dbReference type="GO" id="GO:0019877">
    <property type="term" value="P:diaminopimelate biosynthetic process"/>
    <property type="evidence" value="ECO:0007669"/>
    <property type="project" value="UniProtKB-UniRule"/>
</dbReference>
<evidence type="ECO:0000256" key="7">
    <source>
        <dbReference type="ARBA" id="ARBA00013120"/>
    </source>
</evidence>
<proteinExistence type="inferred from homology"/>
<evidence type="ECO:0000256" key="3">
    <source>
        <dbReference type="ARBA" id="ARBA00005076"/>
    </source>
</evidence>
<keyword evidence="11 16" id="KW-0220">Diaminopimelate biosynthesis</keyword>
<comment type="pathway">
    <text evidence="2 16">Amino-acid biosynthesis; L-methionine biosynthesis via de novo pathway; L-homoserine from L-aspartate: step 2/3.</text>
</comment>
<accession>A0A318DC57</accession>
<feature type="binding site" evidence="16">
    <location>
        <begin position="41"/>
        <end position="42"/>
    </location>
    <ligand>
        <name>NADP(+)</name>
        <dbReference type="ChEBI" id="CHEBI:58349"/>
    </ligand>
</feature>
<dbReference type="HAMAP" id="MF_02121">
    <property type="entry name" value="ASADH"/>
    <property type="match status" value="1"/>
</dbReference>
<dbReference type="GO" id="GO:0009088">
    <property type="term" value="P:threonine biosynthetic process"/>
    <property type="evidence" value="ECO:0007669"/>
    <property type="project" value="UniProtKB-UniRule"/>
</dbReference>
<dbReference type="InterPro" id="IPR000534">
    <property type="entry name" value="Semialdehyde_DH_NAD-bd"/>
</dbReference>
<evidence type="ECO:0000313" key="22">
    <source>
        <dbReference type="Proteomes" id="UP000267614"/>
    </source>
</evidence>
<dbReference type="Pfam" id="PF02774">
    <property type="entry name" value="Semialdhyde_dhC"/>
    <property type="match status" value="1"/>
</dbReference>
<evidence type="ECO:0000256" key="12">
    <source>
        <dbReference type="ARBA" id="ARBA00023002"/>
    </source>
</evidence>
<protein>
    <recommendedName>
        <fullName evidence="7 16">Aspartate-semialdehyde dehydrogenase</fullName>
        <shortName evidence="16">ASA dehydrogenase</shortName>
        <shortName evidence="16">ASADH</shortName>
        <ecNumber evidence="7 16">1.2.1.11</ecNumber>
    </recommendedName>
    <alternativeName>
        <fullName evidence="16">Aspartate-beta-semialdehyde dehydrogenase</fullName>
    </alternativeName>
</protein>
<keyword evidence="9 16" id="KW-0791">Threonine biosynthesis</keyword>
<dbReference type="InterPro" id="IPR036291">
    <property type="entry name" value="NAD(P)-bd_dom_sf"/>
</dbReference>
<dbReference type="EMBL" id="CP014774">
    <property type="protein sequence ID" value="ANB51922.1"/>
    <property type="molecule type" value="Genomic_DNA"/>
</dbReference>
<feature type="domain" description="Semialdehyde dehydrogenase NAD-binding" evidence="18">
    <location>
        <begin position="6"/>
        <end position="121"/>
    </location>
</feature>
<accession>A0A165SDF0</accession>
<dbReference type="Proteomes" id="UP000076809">
    <property type="component" value="Chromosome"/>
</dbReference>
<dbReference type="NCBIfam" id="NF004224">
    <property type="entry name" value="PRK05671.1"/>
    <property type="match status" value="1"/>
</dbReference>
<dbReference type="RefSeq" id="WP_005344937.1">
    <property type="nucleotide sequence ID" value="NZ_AP022281.1"/>
</dbReference>
<dbReference type="NCBIfam" id="TIGR01296">
    <property type="entry name" value="asd_B"/>
    <property type="match status" value="1"/>
</dbReference>
<feature type="binding site" evidence="16">
    <location>
        <position position="184"/>
    </location>
    <ligand>
        <name>NADP(+)</name>
        <dbReference type="ChEBI" id="CHEBI:58349"/>
    </ligand>
</feature>
<keyword evidence="14 16" id="KW-0486">Methionine biosynthesis</keyword>
<dbReference type="GO" id="GO:0009097">
    <property type="term" value="P:isoleucine biosynthetic process"/>
    <property type="evidence" value="ECO:0007669"/>
    <property type="project" value="UniProtKB-UniRule"/>
</dbReference>
<name>A0A165SDF0_AERVE</name>
<dbReference type="CDD" id="cd18131">
    <property type="entry name" value="ASADH_C_bac_euk_like"/>
    <property type="match status" value="1"/>
</dbReference>
<feature type="binding site" evidence="16">
    <location>
        <position position="159"/>
    </location>
    <ligand>
        <name>substrate</name>
    </ligand>
</feature>
<evidence type="ECO:0000256" key="5">
    <source>
        <dbReference type="ARBA" id="ARBA00010584"/>
    </source>
</evidence>
<dbReference type="PANTHER" id="PTHR46278:SF2">
    <property type="entry name" value="ASPARTATE-SEMIALDEHYDE DEHYDROGENASE"/>
    <property type="match status" value="1"/>
</dbReference>
<dbReference type="PIRSF" id="PIRSF000148">
    <property type="entry name" value="ASA_dh"/>
    <property type="match status" value="1"/>
</dbReference>
<dbReference type="SUPFAM" id="SSF51735">
    <property type="entry name" value="NAD(P)-binding Rossmann-fold domains"/>
    <property type="match status" value="1"/>
</dbReference>
<evidence type="ECO:0000256" key="16">
    <source>
        <dbReference type="HAMAP-Rule" id="MF_02121"/>
    </source>
</evidence>
<keyword evidence="8 16" id="KW-0028">Amino-acid biosynthesis</keyword>
<dbReference type="EC" id="1.2.1.11" evidence="7 16"/>
<keyword evidence="12 16" id="KW-0560">Oxidoreductase</keyword>
<dbReference type="GO" id="GO:0009089">
    <property type="term" value="P:lysine biosynthetic process via diaminopimelate"/>
    <property type="evidence" value="ECO:0007669"/>
    <property type="project" value="UniProtKB-UniRule"/>
</dbReference>
<dbReference type="Gene3D" id="3.30.360.10">
    <property type="entry name" value="Dihydrodipicolinate Reductase, domain 2"/>
    <property type="match status" value="1"/>
</dbReference>
<dbReference type="GO" id="GO:0046983">
    <property type="term" value="F:protein dimerization activity"/>
    <property type="evidence" value="ECO:0007669"/>
    <property type="project" value="InterPro"/>
</dbReference>
<evidence type="ECO:0000313" key="20">
    <source>
        <dbReference type="EMBL" id="AYV37676.1"/>
    </source>
</evidence>
<dbReference type="EMBL" id="CP033604">
    <property type="protein sequence ID" value="AYV37676.1"/>
    <property type="molecule type" value="Genomic_DNA"/>
</dbReference>
<evidence type="ECO:0000313" key="19">
    <source>
        <dbReference type="EMBL" id="ANB51922.1"/>
    </source>
</evidence>
<keyword evidence="10 16" id="KW-0521">NADP</keyword>
<reference evidence="20 22" key="2">
    <citation type="submission" date="2018-11" db="EMBL/GenBank/DDBJ databases">
        <title>Complete genome sequence of multidrug-resistant Aeromonas veronii strain MS-18-37.</title>
        <authorList>
            <person name="Abdelhamed H."/>
            <person name="Lawrence M."/>
            <person name="Waldbieser G."/>
        </authorList>
    </citation>
    <scope>NUCLEOTIDE SEQUENCE [LARGE SCALE GENOMIC DNA]</scope>
    <source>
        <strain evidence="20 22">MS-18-37</strain>
    </source>
</reference>
<evidence type="ECO:0000256" key="9">
    <source>
        <dbReference type="ARBA" id="ARBA00022697"/>
    </source>
</evidence>